<evidence type="ECO:0000256" key="2">
    <source>
        <dbReference type="ARBA" id="ARBA00022963"/>
    </source>
</evidence>
<evidence type="ECO:0000313" key="8">
    <source>
        <dbReference type="Proteomes" id="UP000019442"/>
    </source>
</evidence>
<dbReference type="InterPro" id="IPR050301">
    <property type="entry name" value="NTE"/>
</dbReference>
<feature type="chain" id="PRO_5004910689" evidence="5">
    <location>
        <begin position="32"/>
        <end position="319"/>
    </location>
</feature>
<dbReference type="SUPFAM" id="SSF52151">
    <property type="entry name" value="FabD/lysophospholipase-like"/>
    <property type="match status" value="1"/>
</dbReference>
<gene>
    <name evidence="7" type="ORF">M911_01950</name>
</gene>
<dbReference type="AlphaFoldDB" id="W8KMD6"/>
<dbReference type="OrthoDB" id="5290098at2"/>
<dbReference type="PANTHER" id="PTHR14226">
    <property type="entry name" value="NEUROPATHY TARGET ESTERASE/SWISS CHEESE D.MELANOGASTER"/>
    <property type="match status" value="1"/>
</dbReference>
<keyword evidence="5" id="KW-0732">Signal</keyword>
<evidence type="ECO:0000259" key="6">
    <source>
        <dbReference type="PROSITE" id="PS51635"/>
    </source>
</evidence>
<feature type="domain" description="PNPLA" evidence="6">
    <location>
        <begin position="45"/>
        <end position="222"/>
    </location>
</feature>
<dbReference type="KEGG" id="hhc:M911_01950"/>
<keyword evidence="1 4" id="KW-0378">Hydrolase</keyword>
<evidence type="ECO:0000256" key="1">
    <source>
        <dbReference type="ARBA" id="ARBA00022801"/>
    </source>
</evidence>
<dbReference type="PANTHER" id="PTHR14226:SF29">
    <property type="entry name" value="NEUROPATHY TARGET ESTERASE SWS"/>
    <property type="match status" value="1"/>
</dbReference>
<dbReference type="PROSITE" id="PS51318">
    <property type="entry name" value="TAT"/>
    <property type="match status" value="1"/>
</dbReference>
<evidence type="ECO:0000256" key="4">
    <source>
        <dbReference type="PROSITE-ProRule" id="PRU01161"/>
    </source>
</evidence>
<dbReference type="GO" id="GO:0016787">
    <property type="term" value="F:hydrolase activity"/>
    <property type="evidence" value="ECO:0007669"/>
    <property type="project" value="UniProtKB-UniRule"/>
</dbReference>
<evidence type="ECO:0000313" key="7">
    <source>
        <dbReference type="EMBL" id="AHK78152.1"/>
    </source>
</evidence>
<dbReference type="InterPro" id="IPR016035">
    <property type="entry name" value="Acyl_Trfase/lysoPLipase"/>
</dbReference>
<keyword evidence="8" id="KW-1185">Reference proteome</keyword>
<comment type="caution">
    <text evidence="4">Lacks conserved residue(s) required for the propagation of feature annotation.</text>
</comment>
<feature type="short sequence motif" description="DGA/G" evidence="4">
    <location>
        <begin position="209"/>
        <end position="211"/>
    </location>
</feature>
<keyword evidence="3 4" id="KW-0443">Lipid metabolism</keyword>
<dbReference type="Gene3D" id="3.40.1090.10">
    <property type="entry name" value="Cytosolic phospholipase A2 catalytic domain"/>
    <property type="match status" value="2"/>
</dbReference>
<dbReference type="Proteomes" id="UP000019442">
    <property type="component" value="Chromosome"/>
</dbReference>
<sequence length="319" mass="35077">MNEINPVRRRALKALLAGSLLPALGPVGALAASDHGAGDAPRIGLALGSGGARGVAHVLVFELLEELGLRPHRIAGTSIGAIMGSLYASSMSAKEVRAVMEALILDDEDNNWFEDLFNGSWTRWIEFIEPFGGKGGLLRSKAFVEHLAKATGVESFDELKIPLTVVATDYWDRSQAVFEEGPLWPAIQASMAMPGLFHPVAHNGRVLVDGGLTNPVPYDLLLDDCDLVIAVNVLGTRQPDEDGKMDTPSYFDNSFNTFQIMQFSILQEKMRHRPPDFLVTPKIRDVRVMEFNRYQDILEQSRPAIESLREDLKARLAQG</sequence>
<keyword evidence="2 4" id="KW-0442">Lipid degradation</keyword>
<dbReference type="InterPro" id="IPR006311">
    <property type="entry name" value="TAT_signal"/>
</dbReference>
<dbReference type="InterPro" id="IPR002641">
    <property type="entry name" value="PNPLA_dom"/>
</dbReference>
<dbReference type="Pfam" id="PF01734">
    <property type="entry name" value="Patatin"/>
    <property type="match status" value="1"/>
</dbReference>
<evidence type="ECO:0000256" key="5">
    <source>
        <dbReference type="SAM" id="SignalP"/>
    </source>
</evidence>
<protein>
    <submittedName>
        <fullName evidence="7">Patatin</fullName>
    </submittedName>
</protein>
<dbReference type="PROSITE" id="PS51635">
    <property type="entry name" value="PNPLA"/>
    <property type="match status" value="1"/>
</dbReference>
<accession>W8KMD6</accession>
<dbReference type="CDD" id="cd07205">
    <property type="entry name" value="Pat_PNPLA6_PNPLA7_NTE1_like"/>
    <property type="match status" value="1"/>
</dbReference>
<feature type="active site" description="Nucleophile" evidence="4">
    <location>
        <position position="78"/>
    </location>
</feature>
<feature type="active site" description="Proton acceptor" evidence="4">
    <location>
        <position position="209"/>
    </location>
</feature>
<dbReference type="EMBL" id="CP007268">
    <property type="protein sequence ID" value="AHK78152.1"/>
    <property type="molecule type" value="Genomic_DNA"/>
</dbReference>
<reference evidence="8" key="2">
    <citation type="submission" date="2014-02" db="EMBL/GenBank/DDBJ databases">
        <title>Draft Genome Sequence of extremely halophilic bacteria Halorhodospira halochloris.</title>
        <authorList>
            <person name="Singh K.S."/>
        </authorList>
    </citation>
    <scope>NUCLEOTIDE SEQUENCE [LARGE SCALE GENOMIC DNA]</scope>
    <source>
        <strain evidence="8">A</strain>
    </source>
</reference>
<reference evidence="7 8" key="1">
    <citation type="journal article" date="2014" name="J Genomics">
        <title>Draft Genome Sequence of the Extremely Halophilic Phototrophic Purple Sulfur Bacterium Halorhodospira halochloris.</title>
        <authorList>
            <person name="Singh K.S."/>
            <person name="Kirksey J."/>
            <person name="Hoff W.D."/>
            <person name="Deole R."/>
        </authorList>
    </citation>
    <scope>NUCLEOTIDE SEQUENCE [LARGE SCALE GENOMIC DNA]</scope>
    <source>
        <strain evidence="7 8">A</strain>
    </source>
</reference>
<proteinExistence type="predicted"/>
<dbReference type="HOGENOM" id="CLU_047251_0_2_6"/>
<feature type="short sequence motif" description="GXSXG" evidence="4">
    <location>
        <begin position="76"/>
        <end position="80"/>
    </location>
</feature>
<evidence type="ECO:0000256" key="3">
    <source>
        <dbReference type="ARBA" id="ARBA00023098"/>
    </source>
</evidence>
<organism evidence="7 8">
    <name type="scientific">Ectothiorhodospira haloalkaliphila</name>
    <dbReference type="NCBI Taxonomy" id="421628"/>
    <lineage>
        <taxon>Bacteria</taxon>
        <taxon>Pseudomonadati</taxon>
        <taxon>Pseudomonadota</taxon>
        <taxon>Gammaproteobacteria</taxon>
        <taxon>Chromatiales</taxon>
        <taxon>Ectothiorhodospiraceae</taxon>
        <taxon>Ectothiorhodospira</taxon>
    </lineage>
</organism>
<dbReference type="RefSeq" id="WP_025280486.1">
    <property type="nucleotide sequence ID" value="NZ_CP007268.1"/>
</dbReference>
<dbReference type="GO" id="GO:0016042">
    <property type="term" value="P:lipid catabolic process"/>
    <property type="evidence" value="ECO:0007669"/>
    <property type="project" value="UniProtKB-UniRule"/>
</dbReference>
<name>W8KMD6_9GAMM</name>
<feature type="signal peptide" evidence="5">
    <location>
        <begin position="1"/>
        <end position="31"/>
    </location>
</feature>